<dbReference type="Gene3D" id="3.10.20.230">
    <property type="entry name" value="Doublecortin domain"/>
    <property type="match status" value="3"/>
</dbReference>
<feature type="region of interest" description="Disordered" evidence="1">
    <location>
        <begin position="124"/>
        <end position="146"/>
    </location>
</feature>
<feature type="domain" description="Doublecortin" evidence="2">
    <location>
        <begin position="183"/>
        <end position="263"/>
    </location>
</feature>
<feature type="region of interest" description="Disordered" evidence="1">
    <location>
        <begin position="407"/>
        <end position="774"/>
    </location>
</feature>
<organism evidence="3 4">
    <name type="scientific">Rhizophlyctis rosea</name>
    <dbReference type="NCBI Taxonomy" id="64517"/>
    <lineage>
        <taxon>Eukaryota</taxon>
        <taxon>Fungi</taxon>
        <taxon>Fungi incertae sedis</taxon>
        <taxon>Chytridiomycota</taxon>
        <taxon>Chytridiomycota incertae sedis</taxon>
        <taxon>Chytridiomycetes</taxon>
        <taxon>Rhizophlyctidales</taxon>
        <taxon>Rhizophlyctidaceae</taxon>
        <taxon>Rhizophlyctis</taxon>
    </lineage>
</organism>
<accession>A0AAD5X3I1</accession>
<dbReference type="PANTHER" id="PTHR23004">
    <property type="entry name" value="DOUBLECORTIN DOMAIN CONTAINING 2"/>
    <property type="match status" value="1"/>
</dbReference>
<feature type="compositionally biased region" description="Basic and acidic residues" evidence="1">
    <location>
        <begin position="729"/>
        <end position="750"/>
    </location>
</feature>
<feature type="compositionally biased region" description="Basic and acidic residues" evidence="1">
    <location>
        <begin position="629"/>
        <end position="646"/>
    </location>
</feature>
<feature type="compositionally biased region" description="Basic and acidic residues" evidence="1">
    <location>
        <begin position="422"/>
        <end position="464"/>
    </location>
</feature>
<feature type="compositionally biased region" description="Basic and acidic residues" evidence="1">
    <location>
        <begin position="530"/>
        <end position="540"/>
    </location>
</feature>
<feature type="compositionally biased region" description="Polar residues" evidence="1">
    <location>
        <begin position="699"/>
        <end position="727"/>
    </location>
</feature>
<gene>
    <name evidence="3" type="primary">DCDC2B</name>
    <name evidence="3" type="ORF">HK097_004530</name>
</gene>
<feature type="compositionally biased region" description="Acidic residues" evidence="1">
    <location>
        <begin position="607"/>
        <end position="621"/>
    </location>
</feature>
<dbReference type="PANTHER" id="PTHR23004:SF11">
    <property type="entry name" value="PROTEIN RPI-1"/>
    <property type="match status" value="1"/>
</dbReference>
<dbReference type="GO" id="GO:0035556">
    <property type="term" value="P:intracellular signal transduction"/>
    <property type="evidence" value="ECO:0007669"/>
    <property type="project" value="InterPro"/>
</dbReference>
<keyword evidence="4" id="KW-1185">Reference proteome</keyword>
<name>A0AAD5X3I1_9FUNG</name>
<feature type="compositionally biased region" description="Acidic residues" evidence="1">
    <location>
        <begin position="684"/>
        <end position="696"/>
    </location>
</feature>
<feature type="compositionally biased region" description="Basic residues" evidence="1">
    <location>
        <begin position="591"/>
        <end position="602"/>
    </location>
</feature>
<evidence type="ECO:0000256" key="1">
    <source>
        <dbReference type="SAM" id="MobiDB-lite"/>
    </source>
</evidence>
<reference evidence="3" key="1">
    <citation type="submission" date="2020-05" db="EMBL/GenBank/DDBJ databases">
        <title>Phylogenomic resolution of chytrid fungi.</title>
        <authorList>
            <person name="Stajich J.E."/>
            <person name="Amses K."/>
            <person name="Simmons R."/>
            <person name="Seto K."/>
            <person name="Myers J."/>
            <person name="Bonds A."/>
            <person name="Quandt C.A."/>
            <person name="Barry K."/>
            <person name="Liu P."/>
            <person name="Grigoriev I."/>
            <person name="Longcore J.E."/>
            <person name="James T.Y."/>
        </authorList>
    </citation>
    <scope>NUCLEOTIDE SEQUENCE</scope>
    <source>
        <strain evidence="3">JEL0318</strain>
    </source>
</reference>
<dbReference type="GO" id="GO:0005815">
    <property type="term" value="C:microtubule organizing center"/>
    <property type="evidence" value="ECO:0007669"/>
    <property type="project" value="TreeGrafter"/>
</dbReference>
<evidence type="ECO:0000313" key="3">
    <source>
        <dbReference type="EMBL" id="KAJ3053323.1"/>
    </source>
</evidence>
<dbReference type="SUPFAM" id="SSF89837">
    <property type="entry name" value="Doublecortin (DC)"/>
    <property type="match status" value="3"/>
</dbReference>
<evidence type="ECO:0000259" key="2">
    <source>
        <dbReference type="PROSITE" id="PS50309"/>
    </source>
</evidence>
<dbReference type="InterPro" id="IPR003533">
    <property type="entry name" value="Doublecortin_dom"/>
</dbReference>
<feature type="compositionally biased region" description="Basic residues" evidence="1">
    <location>
        <begin position="661"/>
        <end position="678"/>
    </location>
</feature>
<dbReference type="GO" id="GO:0005874">
    <property type="term" value="C:microtubule"/>
    <property type="evidence" value="ECO:0007669"/>
    <property type="project" value="TreeGrafter"/>
</dbReference>
<feature type="compositionally biased region" description="Polar residues" evidence="1">
    <location>
        <begin position="466"/>
        <end position="476"/>
    </location>
</feature>
<dbReference type="Proteomes" id="UP001212841">
    <property type="component" value="Unassembled WGS sequence"/>
</dbReference>
<comment type="caution">
    <text evidence="3">The sequence shown here is derived from an EMBL/GenBank/DDBJ whole genome shotgun (WGS) entry which is preliminary data.</text>
</comment>
<dbReference type="SMART" id="SM00537">
    <property type="entry name" value="DCX"/>
    <property type="match status" value="3"/>
</dbReference>
<sequence length="774" mass="87530">MSLEEFKSKRIRVFRNGDAFTPGKRLVVSTRVFRNYEQVDAVRSEEYSMEYKLTMTVQFLHTLSDEVSLLNGAVRRVYALDSASSAPSQIRALDDLKDGGLYVATGGEPFRRATYMINTTDVEDENTVRPAGERERRRTSVRPWGGGGASVRARFGMSRVGEEDRTKDHDRERGIFGPTSKAYKVVVFENGEAANPGTKVILNYRNCRTYEQLLHYLTDHLHLNVRKLYDAETSRRVSNLRQLRDGQNLVAAGGEGLKRLPYLLENLHTIEKDKEDTEEDRKTVRGWEGDAPRVITIFPNGDPYHNGWTFTITKRKFPSLHRLLDHINTQGHAPSILVHRLHALQPPRYPVIKSIDDFNNGSAYIAVSGTDQLIKTAYNVNANDVTAGTHGLGGVTMATEHLAGIRRVRRRTRKEGDEGDDREQWRRVKEVDRKGRDMEEDKEQKSKAKSGMDRREPAVEEVKGRTANSKDQQQSKAAKPPTQEPARRKTPAAKPKSKQHPPPTDPEIEEDAALITQNDAQSLYESENIQEMKAESKADARGQTLTDGAASRKVRRRRPKGAEEDQDEQEEEIEVEDEEVETEPVESGSKTTRRRVVTKRKGRQEQEDGDSGEEVEEEVTEEVVLADVSGKKVEKQRKERLVRDGESEGEEISDPESQRTNGHKTTTRKTIRRVRKHKQQPDAEASEAESYYEDEDTGTRPQSQLSTVSRTTGTKSTNQVKGGQQSGARRVDKDAERDRGDDVEQGELKKTKSKIPLPKLPNGSRQELRRDSTG</sequence>
<feature type="domain" description="Doublecortin" evidence="2">
    <location>
        <begin position="9"/>
        <end position="116"/>
    </location>
</feature>
<evidence type="ECO:0000313" key="4">
    <source>
        <dbReference type="Proteomes" id="UP001212841"/>
    </source>
</evidence>
<feature type="compositionally biased region" description="Basic residues" evidence="1">
    <location>
        <begin position="488"/>
        <end position="499"/>
    </location>
</feature>
<feature type="compositionally biased region" description="Acidic residues" evidence="1">
    <location>
        <begin position="564"/>
        <end position="584"/>
    </location>
</feature>
<feature type="compositionally biased region" description="Polar residues" evidence="1">
    <location>
        <begin position="515"/>
        <end position="529"/>
    </location>
</feature>
<feature type="domain" description="Doublecortin" evidence="2">
    <location>
        <begin position="293"/>
        <end position="379"/>
    </location>
</feature>
<protein>
    <submittedName>
        <fullName evidence="3">Doublecortin domain-containing protein 2B</fullName>
    </submittedName>
</protein>
<dbReference type="InterPro" id="IPR036572">
    <property type="entry name" value="Doublecortin_dom_sf"/>
</dbReference>
<dbReference type="PROSITE" id="PS50309">
    <property type="entry name" value="DC"/>
    <property type="match status" value="3"/>
</dbReference>
<dbReference type="EMBL" id="JADGJD010000217">
    <property type="protein sequence ID" value="KAJ3053323.1"/>
    <property type="molecule type" value="Genomic_DNA"/>
</dbReference>
<dbReference type="AlphaFoldDB" id="A0AAD5X3I1"/>
<dbReference type="Pfam" id="PF03607">
    <property type="entry name" value="DCX"/>
    <property type="match status" value="3"/>
</dbReference>
<proteinExistence type="predicted"/>